<proteinExistence type="predicted"/>
<dbReference type="EMBL" id="CAFBOZ010000229">
    <property type="protein sequence ID" value="CAB5016111.1"/>
    <property type="molecule type" value="Genomic_DNA"/>
</dbReference>
<keyword evidence="1" id="KW-0812">Transmembrane</keyword>
<dbReference type="AlphaFoldDB" id="A0A6J7QG65"/>
<keyword evidence="1" id="KW-1133">Transmembrane helix</keyword>
<gene>
    <name evidence="2" type="ORF">UFOPK3992_01468</name>
</gene>
<keyword evidence="1" id="KW-0472">Membrane</keyword>
<dbReference type="SUPFAM" id="SSF50956">
    <property type="entry name" value="Thermostable phytase (3-phytase)"/>
    <property type="match status" value="1"/>
</dbReference>
<reference evidence="2" key="1">
    <citation type="submission" date="2020-05" db="EMBL/GenBank/DDBJ databases">
        <authorList>
            <person name="Chiriac C."/>
            <person name="Salcher M."/>
            <person name="Ghai R."/>
            <person name="Kavagutti S V."/>
        </authorList>
    </citation>
    <scope>NUCLEOTIDE SEQUENCE</scope>
</reference>
<feature type="transmembrane region" description="Helical" evidence="1">
    <location>
        <begin position="309"/>
        <end position="328"/>
    </location>
</feature>
<name>A0A6J7QG65_9ZZZZ</name>
<protein>
    <submittedName>
        <fullName evidence="2">Unannotated protein</fullName>
    </submittedName>
</protein>
<evidence type="ECO:0000313" key="2">
    <source>
        <dbReference type="EMBL" id="CAB5016111.1"/>
    </source>
</evidence>
<evidence type="ECO:0000256" key="1">
    <source>
        <dbReference type="SAM" id="Phobius"/>
    </source>
</evidence>
<organism evidence="2">
    <name type="scientific">freshwater metagenome</name>
    <dbReference type="NCBI Taxonomy" id="449393"/>
    <lineage>
        <taxon>unclassified sequences</taxon>
        <taxon>metagenomes</taxon>
        <taxon>ecological metagenomes</taxon>
    </lineage>
</organism>
<sequence>MLSAVALAPVAADTSTTSPTSAATAPKVLCTFDSTVLPELSGMAPSIRHRGVFWVHNDSSGGPVIYAISGISCAIVATVTLASVPGRDIEAIASGRNSDGVPVLWVGDIGDNKDSWEYVRLYELPEPTYLVDQTLDVRTWRFTYPDGPHNAEALLADPRRPRLWVVTKGLAAGVMYELPALPPINLGDVWREPLVLKPVGDADGLISDGAVSSDGSRFVLRDYLNATIYSGFPPGTKVSTVELPVEPQGEAITWTKGGRSLLTAGEKEGALWSVPLPREAWTRVAQKASDPDPNGAGASEGSGLSKTTLLALLVLAGLVVVLVLRVRAARRREQLRRRRPLR</sequence>
<accession>A0A6J7QG65</accession>